<feature type="domain" description="Methyltransferase type 12" evidence="1">
    <location>
        <begin position="53"/>
        <end position="154"/>
    </location>
</feature>
<dbReference type="Pfam" id="PF08242">
    <property type="entry name" value="Methyltransf_12"/>
    <property type="match status" value="1"/>
</dbReference>
<dbReference type="CDD" id="cd02440">
    <property type="entry name" value="AdoMet_MTases"/>
    <property type="match status" value="1"/>
</dbReference>
<dbReference type="EMBL" id="CP094298">
    <property type="protein sequence ID" value="UNZ04037.1"/>
    <property type="molecule type" value="Genomic_DNA"/>
</dbReference>
<dbReference type="PANTHER" id="PTHR42912">
    <property type="entry name" value="METHYLTRANSFERASE"/>
    <property type="match status" value="1"/>
</dbReference>
<sequence length="216" mass="23429">MPGSPRTSVSAEHFDKVYRSKPDPWGTLHKPYEQEKFADTAALLPAGRFRSALEIGCGVGALTRLLAPHCDQLLATDCSAAAVEQARQHCADLPHLTFGTLRVPGELDAKSLPAHLADPLDLIVMSEVGYYLSGPDLDVTAARIAALLRPGGHVLLAHWVHDEPGTTPATEAAAEIVTGHGVHKVFRDRADLRPIEGRTSHRHGNSYRLDLFQRVT</sequence>
<organism evidence="2 3">
    <name type="scientific">Streptomyces rimosus subsp. rimosus</name>
    <dbReference type="NCBI Taxonomy" id="132474"/>
    <lineage>
        <taxon>Bacteria</taxon>
        <taxon>Bacillati</taxon>
        <taxon>Actinomycetota</taxon>
        <taxon>Actinomycetes</taxon>
        <taxon>Kitasatosporales</taxon>
        <taxon>Streptomycetaceae</taxon>
        <taxon>Streptomyces</taxon>
    </lineage>
</organism>
<dbReference type="InterPro" id="IPR029063">
    <property type="entry name" value="SAM-dependent_MTases_sf"/>
</dbReference>
<evidence type="ECO:0000313" key="2">
    <source>
        <dbReference type="EMBL" id="UNZ04037.1"/>
    </source>
</evidence>
<accession>A0ABY3Z1N8</accession>
<gene>
    <name evidence="2" type="ORF">SRIMR7_17910</name>
</gene>
<dbReference type="InterPro" id="IPR013217">
    <property type="entry name" value="Methyltransf_12"/>
</dbReference>
<dbReference type="SUPFAM" id="SSF53335">
    <property type="entry name" value="S-adenosyl-L-methionine-dependent methyltransferases"/>
    <property type="match status" value="1"/>
</dbReference>
<dbReference type="RefSeq" id="WP_003981551.1">
    <property type="nucleotide sequence ID" value="NZ_CP043497.1"/>
</dbReference>
<dbReference type="InterPro" id="IPR050508">
    <property type="entry name" value="Methyltransf_Superfamily"/>
</dbReference>
<keyword evidence="3" id="KW-1185">Reference proteome</keyword>
<protein>
    <recommendedName>
        <fullName evidence="1">Methyltransferase type 12 domain-containing protein</fullName>
    </recommendedName>
</protein>
<dbReference type="Proteomes" id="UP000829494">
    <property type="component" value="Chromosome"/>
</dbReference>
<reference evidence="2 3" key="1">
    <citation type="submission" date="2022-03" db="EMBL/GenBank/DDBJ databases">
        <title>Complete genome of Streptomyces rimosus ssp. rimosus R7 (=ATCC 10970).</title>
        <authorList>
            <person name="Beganovic S."/>
            <person name="Ruckert C."/>
            <person name="Busche T."/>
            <person name="Kalinowski J."/>
            <person name="Wittmann C."/>
        </authorList>
    </citation>
    <scope>NUCLEOTIDE SEQUENCE [LARGE SCALE GENOMIC DNA]</scope>
    <source>
        <strain evidence="2 3">R7</strain>
    </source>
</reference>
<dbReference type="Gene3D" id="3.40.50.150">
    <property type="entry name" value="Vaccinia Virus protein VP39"/>
    <property type="match status" value="1"/>
</dbReference>
<name>A0ABY3Z1N8_STRRM</name>
<evidence type="ECO:0000313" key="3">
    <source>
        <dbReference type="Proteomes" id="UP000829494"/>
    </source>
</evidence>
<evidence type="ECO:0000259" key="1">
    <source>
        <dbReference type="Pfam" id="PF08242"/>
    </source>
</evidence>
<proteinExistence type="predicted"/>
<dbReference type="PANTHER" id="PTHR42912:SF45">
    <property type="entry name" value="23S RRNA (GUANINE(745)-N(1))-METHYLTRANSFERASE"/>
    <property type="match status" value="1"/>
</dbReference>
<dbReference type="GeneID" id="66856859"/>